<evidence type="ECO:0000313" key="2">
    <source>
        <dbReference type="Proteomes" id="UP000231019"/>
    </source>
</evidence>
<organism evidence="1 2">
    <name type="scientific">bacterium (Candidatus Blackallbacteria) CG17_big_fil_post_rev_8_21_14_2_50_48_46</name>
    <dbReference type="NCBI Taxonomy" id="2014261"/>
    <lineage>
        <taxon>Bacteria</taxon>
        <taxon>Candidatus Blackallbacteria</taxon>
    </lineage>
</organism>
<proteinExistence type="predicted"/>
<dbReference type="EMBL" id="PFFQ01000038">
    <property type="protein sequence ID" value="PIW16343.1"/>
    <property type="molecule type" value="Genomic_DNA"/>
</dbReference>
<dbReference type="PROSITE" id="PS51257">
    <property type="entry name" value="PROKAR_LIPOPROTEIN"/>
    <property type="match status" value="1"/>
</dbReference>
<reference evidence="1 2" key="1">
    <citation type="submission" date="2017-09" db="EMBL/GenBank/DDBJ databases">
        <title>Depth-based differentiation of microbial function through sediment-hosted aquifers and enrichment of novel symbionts in the deep terrestrial subsurface.</title>
        <authorList>
            <person name="Probst A.J."/>
            <person name="Ladd B."/>
            <person name="Jarett J.K."/>
            <person name="Geller-Mcgrath D.E."/>
            <person name="Sieber C.M."/>
            <person name="Emerson J.B."/>
            <person name="Anantharaman K."/>
            <person name="Thomas B.C."/>
            <person name="Malmstrom R."/>
            <person name="Stieglmeier M."/>
            <person name="Klingl A."/>
            <person name="Woyke T."/>
            <person name="Ryan C.M."/>
            <person name="Banfield J.F."/>
        </authorList>
    </citation>
    <scope>NUCLEOTIDE SEQUENCE [LARGE SCALE GENOMIC DNA]</scope>
    <source>
        <strain evidence="1">CG17_big_fil_post_rev_8_21_14_2_50_48_46</strain>
    </source>
</reference>
<sequence>MKRLPFIIVLFSTFLLSGCLLTYFFAPKIRAADLPGNESIEKEKKVYIQRCGQCHLLIAPDFYRHNVTIEIILLRYLQQKIINEDEARAIRDYILAVTADS</sequence>
<comment type="caution">
    <text evidence="1">The sequence shown here is derived from an EMBL/GenBank/DDBJ whole genome shotgun (WGS) entry which is preliminary data.</text>
</comment>
<dbReference type="AlphaFoldDB" id="A0A2M7G3C9"/>
<evidence type="ECO:0008006" key="3">
    <source>
        <dbReference type="Google" id="ProtNLM"/>
    </source>
</evidence>
<protein>
    <recommendedName>
        <fullName evidence="3">Cytochrome c domain-containing protein</fullName>
    </recommendedName>
</protein>
<dbReference type="SUPFAM" id="SSF46626">
    <property type="entry name" value="Cytochrome c"/>
    <property type="match status" value="1"/>
</dbReference>
<dbReference type="Proteomes" id="UP000231019">
    <property type="component" value="Unassembled WGS sequence"/>
</dbReference>
<name>A0A2M7G3C9_9BACT</name>
<evidence type="ECO:0000313" key="1">
    <source>
        <dbReference type="EMBL" id="PIW16343.1"/>
    </source>
</evidence>
<gene>
    <name evidence="1" type="ORF">COW36_13515</name>
</gene>
<dbReference type="GO" id="GO:0020037">
    <property type="term" value="F:heme binding"/>
    <property type="evidence" value="ECO:0007669"/>
    <property type="project" value="InterPro"/>
</dbReference>
<dbReference type="InterPro" id="IPR036909">
    <property type="entry name" value="Cyt_c-like_dom_sf"/>
</dbReference>
<dbReference type="GO" id="GO:0009055">
    <property type="term" value="F:electron transfer activity"/>
    <property type="evidence" value="ECO:0007669"/>
    <property type="project" value="InterPro"/>
</dbReference>
<accession>A0A2M7G3C9</accession>